<feature type="domain" description="RanBD1" evidence="4">
    <location>
        <begin position="190"/>
        <end position="269"/>
    </location>
</feature>
<dbReference type="PANTHER" id="PTHR23138">
    <property type="entry name" value="RAN BINDING PROTEIN"/>
    <property type="match status" value="1"/>
</dbReference>
<feature type="compositionally biased region" description="Polar residues" evidence="3">
    <location>
        <begin position="126"/>
        <end position="136"/>
    </location>
</feature>
<protein>
    <submittedName>
        <fullName evidence="5">CLUMA_CG020679, isoform A</fullName>
    </submittedName>
</protein>
<dbReference type="Pfam" id="PF00638">
    <property type="entry name" value="Ran_BP1"/>
    <property type="match status" value="1"/>
</dbReference>
<dbReference type="CDD" id="cd13180">
    <property type="entry name" value="RanBD_RanBP3"/>
    <property type="match status" value="1"/>
</dbReference>
<dbReference type="AlphaFoldDB" id="A0A1J1J5R0"/>
<accession>A0A1J1J5R0</accession>
<dbReference type="GO" id="GO:0006611">
    <property type="term" value="P:protein export from nucleus"/>
    <property type="evidence" value="ECO:0007669"/>
    <property type="project" value="TreeGrafter"/>
</dbReference>
<dbReference type="STRING" id="568069.A0A1J1J5R0"/>
<gene>
    <name evidence="5" type="primary">putative Ran-binding protein 3</name>
    <name evidence="5" type="ORF">CLUMA_CG020679</name>
</gene>
<dbReference type="SUPFAM" id="SSF50729">
    <property type="entry name" value="PH domain-like"/>
    <property type="match status" value="1"/>
</dbReference>
<feature type="region of interest" description="Disordered" evidence="3">
    <location>
        <begin position="117"/>
        <end position="136"/>
    </location>
</feature>
<feature type="region of interest" description="Disordered" evidence="3">
    <location>
        <begin position="1"/>
        <end position="77"/>
    </location>
</feature>
<evidence type="ECO:0000313" key="5">
    <source>
        <dbReference type="EMBL" id="CRL07725.1"/>
    </source>
</evidence>
<dbReference type="InterPro" id="IPR011993">
    <property type="entry name" value="PH-like_dom_sf"/>
</dbReference>
<name>A0A1J1J5R0_9DIPT</name>
<dbReference type="GO" id="GO:0005634">
    <property type="term" value="C:nucleus"/>
    <property type="evidence" value="ECO:0007669"/>
    <property type="project" value="UniProtKB-SubCell"/>
</dbReference>
<comment type="subcellular location">
    <subcellularLocation>
        <location evidence="1">Nucleus</location>
    </subcellularLocation>
</comment>
<feature type="compositionally biased region" description="Polar residues" evidence="3">
    <location>
        <begin position="153"/>
        <end position="164"/>
    </location>
</feature>
<dbReference type="OrthoDB" id="10250354at2759"/>
<dbReference type="EMBL" id="CVRI01000073">
    <property type="protein sequence ID" value="CRL07725.1"/>
    <property type="molecule type" value="Genomic_DNA"/>
</dbReference>
<evidence type="ECO:0000256" key="3">
    <source>
        <dbReference type="SAM" id="MobiDB-lite"/>
    </source>
</evidence>
<feature type="region of interest" description="Disordered" evidence="3">
    <location>
        <begin position="315"/>
        <end position="354"/>
    </location>
</feature>
<evidence type="ECO:0000313" key="6">
    <source>
        <dbReference type="Proteomes" id="UP000183832"/>
    </source>
</evidence>
<keyword evidence="6" id="KW-1185">Reference proteome</keyword>
<evidence type="ECO:0000259" key="4">
    <source>
        <dbReference type="PROSITE" id="PS50196"/>
    </source>
</evidence>
<dbReference type="Proteomes" id="UP000183832">
    <property type="component" value="Unassembled WGS sequence"/>
</dbReference>
<reference evidence="5 6" key="1">
    <citation type="submission" date="2015-04" db="EMBL/GenBank/DDBJ databases">
        <authorList>
            <person name="Syromyatnikov M.Y."/>
            <person name="Popov V.N."/>
        </authorList>
    </citation>
    <scope>NUCLEOTIDE SEQUENCE [LARGE SCALE GENOMIC DNA]</scope>
</reference>
<feature type="compositionally biased region" description="Polar residues" evidence="3">
    <location>
        <begin position="18"/>
        <end position="40"/>
    </location>
</feature>
<evidence type="ECO:0000256" key="2">
    <source>
        <dbReference type="ARBA" id="ARBA00023242"/>
    </source>
</evidence>
<organism evidence="5 6">
    <name type="scientific">Clunio marinus</name>
    <dbReference type="NCBI Taxonomy" id="568069"/>
    <lineage>
        <taxon>Eukaryota</taxon>
        <taxon>Metazoa</taxon>
        <taxon>Ecdysozoa</taxon>
        <taxon>Arthropoda</taxon>
        <taxon>Hexapoda</taxon>
        <taxon>Insecta</taxon>
        <taxon>Pterygota</taxon>
        <taxon>Neoptera</taxon>
        <taxon>Endopterygota</taxon>
        <taxon>Diptera</taxon>
        <taxon>Nematocera</taxon>
        <taxon>Chironomoidea</taxon>
        <taxon>Chironomidae</taxon>
        <taxon>Clunio</taxon>
    </lineage>
</organism>
<keyword evidence="2" id="KW-0539">Nucleus</keyword>
<sequence length="354" mass="39672">MDNKTSGTRKLFLKPASFLSSNSDQNGSSRENGSASSPIITNPFLKCDKDESESEKLEVKNDDLDKDPGEESTTNNLFKPAKTNLFTNAISGSLSENSNFVFGQNLHERVVMENVNSTSSDHDENTNNFKDGQLFSTSKPQENVLKENAIEESPSSLTQPTSNIEVKDDEESTNPISSDNNLSLVEAARKYEEMRGAQKRKYEEVEITTGEEDERNILELNCKLFTFIANNYEERGRGILRLNDSKAGSYSRVVFRASGSLRVLLNTKVWCDQICEQPSQKSLRLTAFDTNGVIKIYLVMGRVDDMSHLQQALSSRIREEKNRTPLPEEAEAEEDKTNESSQDVEPAVKRIASE</sequence>
<dbReference type="InterPro" id="IPR045255">
    <property type="entry name" value="RanBP1-like"/>
</dbReference>
<dbReference type="PANTHER" id="PTHR23138:SF142">
    <property type="entry name" value="RAN-BINDING PROTEIN 3B-RELATED"/>
    <property type="match status" value="1"/>
</dbReference>
<dbReference type="PROSITE" id="PS50196">
    <property type="entry name" value="RANBD1"/>
    <property type="match status" value="1"/>
</dbReference>
<proteinExistence type="predicted"/>
<dbReference type="Gene3D" id="2.30.29.30">
    <property type="entry name" value="Pleckstrin-homology domain (PH domain)/Phosphotyrosine-binding domain (PTB)"/>
    <property type="match status" value="1"/>
</dbReference>
<evidence type="ECO:0000256" key="1">
    <source>
        <dbReference type="ARBA" id="ARBA00004123"/>
    </source>
</evidence>
<dbReference type="SMART" id="SM00160">
    <property type="entry name" value="RanBD"/>
    <property type="match status" value="1"/>
</dbReference>
<dbReference type="InterPro" id="IPR000156">
    <property type="entry name" value="Ran_bind_dom"/>
</dbReference>
<feature type="compositionally biased region" description="Basic and acidic residues" evidence="3">
    <location>
        <begin position="46"/>
        <end position="69"/>
    </location>
</feature>
<feature type="region of interest" description="Disordered" evidence="3">
    <location>
        <begin position="147"/>
        <end position="179"/>
    </location>
</feature>